<organism evidence="2 3">
    <name type="scientific">Golovinomyces cichoracearum</name>
    <dbReference type="NCBI Taxonomy" id="62708"/>
    <lineage>
        <taxon>Eukaryota</taxon>
        <taxon>Fungi</taxon>
        <taxon>Dikarya</taxon>
        <taxon>Ascomycota</taxon>
        <taxon>Pezizomycotina</taxon>
        <taxon>Leotiomycetes</taxon>
        <taxon>Erysiphales</taxon>
        <taxon>Erysiphaceae</taxon>
        <taxon>Golovinomyces</taxon>
    </lineage>
</organism>
<name>A0A420IIQ8_9PEZI</name>
<feature type="region of interest" description="Disordered" evidence="1">
    <location>
        <begin position="1"/>
        <end position="25"/>
    </location>
</feature>
<gene>
    <name evidence="2" type="ORF">GcM1_239060</name>
</gene>
<dbReference type="Proteomes" id="UP000285326">
    <property type="component" value="Unassembled WGS sequence"/>
</dbReference>
<feature type="compositionally biased region" description="Low complexity" evidence="1">
    <location>
        <begin position="72"/>
        <end position="85"/>
    </location>
</feature>
<feature type="region of interest" description="Disordered" evidence="1">
    <location>
        <begin position="51"/>
        <end position="125"/>
    </location>
</feature>
<feature type="compositionally biased region" description="Basic and acidic residues" evidence="1">
    <location>
        <begin position="862"/>
        <end position="884"/>
    </location>
</feature>
<sequence length="1267" mass="141753">MMYRDKRISISNPSIHRLNPSPSVSTATSLTFQKLQIPNVSMSSAAAAVALRSQPSSPTSVADVKTKRMLRRSSITSNRSQSSISGDFSRQRKWSSGSMSRRSSRDFNSEQPGEVKSTNKVPPESNIIQQKILENVESSITSTAGRLSSLNSERSISLSNGPSLISCNRSHGSNPSINRTSVNFSLPTESRPISPVIQRKIKSPLNMNPINIHASDDQGMIHDLNSRRLHPKSEISEFDFTNISGPRKAMRDSFTQSNSLDKEVYPTVERNLEYELNSVLPTLPEVDKEKSTCLIQNEQKKYSISPVNVQDNLSTASDTNQGWISSSPQVSVPNTHQQKRQPLAPTDSADNPKMSILRENSSLQINQNPKDEISNHGQYRDKNTETNNFLARGSNSAAITERSFLENEYQPLAVAPRKSALKYIGSSHTNFASARNTNDTFIEESSLLKKKKTRVSFDDKALIVDEEDPKLHTSLAEPGLQTNHFVLDSRKENTRDEPLKLHENEVMKPRPKLPYFGSVRLEKNSQEIEKRCTVLPVESFNHNLSSVPATPHVFLEVEKSNITNRLDDQLVVSDLAQETDIKREENLSIGHGEYSSEKKHINDSTNDSENYWENINVLQDSQEIEKVKTMGVSYISEYREATSRNSLKGLNTNYSTASSTSIGTPKNKSSSSPSLNGTPRRQKVGAHLEILHIPGAWETLTIDSDRSLGSNHPLNLGSSDPSEKLTVDLSVNNIASGNFQDSSTGISSDPETSHNSLIRPVALEVKDESESESVYCDAMEYFSDAENSSSTRTSVIVNSTAENVYFNSKPAIFPPAINSLHLNLPNGTTPNEFQILDKVVDKTNLIEIVTSGMIRTVAESNSIEKEQKSESKTDDYHTKNQEKSQRHRPLSLPLKPQVGLAAVEDPTKSSSIMGTLINSENYTTHNPTILSKSQLQKSLGNGVDNFYQKRPTCKKIKLKDSMRRDESSYQMSIRSPSSASKTSRRSVPCKVSPVRKKIRFRFSGLGRNHFSRPTKERGSHRQSSRFSETSDDENQIRSTFNSRFIDSSDEEITPNRQLKPSDISFEIPEFPIAQNYEHGILKNKPHSNKISHSDFLVPQHTQGDESSLNSNSKKKRYITRNISSLDQSHRKKKGHIISILRKKKTSFNDNFRRSDSRKLSVLDKKDRSSQTEKILNAHSISEAKNAENTSALRLLHLSDVPIPAVRERKISTTDRNPLRGVTDEGAATKKNVKILNAPFNSRGNILSLDSSRKKKITPLRKIFRLDK</sequence>
<feature type="region of interest" description="Disordered" evidence="1">
    <location>
        <begin position="312"/>
        <end position="381"/>
    </location>
</feature>
<dbReference type="AlphaFoldDB" id="A0A420IIQ8"/>
<accession>A0A420IIQ8</accession>
<evidence type="ECO:0000256" key="1">
    <source>
        <dbReference type="SAM" id="MobiDB-lite"/>
    </source>
</evidence>
<feature type="region of interest" description="Disordered" evidence="1">
    <location>
        <begin position="860"/>
        <end position="897"/>
    </location>
</feature>
<feature type="compositionally biased region" description="Polar residues" evidence="1">
    <location>
        <begin position="312"/>
        <end position="336"/>
    </location>
</feature>
<feature type="compositionally biased region" description="Polar residues" evidence="1">
    <location>
        <begin position="9"/>
        <end position="25"/>
    </location>
</feature>
<feature type="compositionally biased region" description="Low complexity" evidence="1">
    <location>
        <begin position="972"/>
        <end position="981"/>
    </location>
</feature>
<feature type="region of interest" description="Disordered" evidence="1">
    <location>
        <begin position="648"/>
        <end position="680"/>
    </location>
</feature>
<feature type="region of interest" description="Disordered" evidence="1">
    <location>
        <begin position="960"/>
        <end position="990"/>
    </location>
</feature>
<evidence type="ECO:0000313" key="3">
    <source>
        <dbReference type="Proteomes" id="UP000285326"/>
    </source>
</evidence>
<dbReference type="EMBL" id="MCBS01023960">
    <property type="protein sequence ID" value="RKF74454.1"/>
    <property type="molecule type" value="Genomic_DNA"/>
</dbReference>
<evidence type="ECO:0000313" key="2">
    <source>
        <dbReference type="EMBL" id="RKF74454.1"/>
    </source>
</evidence>
<reference evidence="2 3" key="1">
    <citation type="journal article" date="2018" name="BMC Genomics">
        <title>Comparative genome analyses reveal sequence features reflecting distinct modes of host-adaptation between dicot and monocot powdery mildew.</title>
        <authorList>
            <person name="Wu Y."/>
            <person name="Ma X."/>
            <person name="Pan Z."/>
            <person name="Kale S.D."/>
            <person name="Song Y."/>
            <person name="King H."/>
            <person name="Zhang Q."/>
            <person name="Presley C."/>
            <person name="Deng X."/>
            <person name="Wei C.I."/>
            <person name="Xiao S."/>
        </authorList>
    </citation>
    <scope>NUCLEOTIDE SEQUENCE [LARGE SCALE GENOMIC DNA]</scope>
    <source>
        <strain evidence="2">UMSG1</strain>
    </source>
</reference>
<feature type="region of interest" description="Disordered" evidence="1">
    <location>
        <begin position="1003"/>
        <end position="1057"/>
    </location>
</feature>
<feature type="compositionally biased region" description="Polar residues" evidence="1">
    <location>
        <begin position="648"/>
        <end position="662"/>
    </location>
</feature>
<feature type="compositionally biased region" description="Low complexity" evidence="1">
    <location>
        <begin position="663"/>
        <end position="678"/>
    </location>
</feature>
<comment type="caution">
    <text evidence="2">The sequence shown here is derived from an EMBL/GenBank/DDBJ whole genome shotgun (WGS) entry which is preliminary data.</text>
</comment>
<proteinExistence type="predicted"/>
<feature type="compositionally biased region" description="Basic and acidic residues" evidence="1">
    <location>
        <begin position="369"/>
        <end position="381"/>
    </location>
</feature>
<feature type="compositionally biased region" description="Polar residues" evidence="1">
    <location>
        <begin position="358"/>
        <end position="368"/>
    </location>
</feature>
<feature type="compositionally biased region" description="Polar residues" evidence="1">
    <location>
        <begin position="1036"/>
        <end position="1045"/>
    </location>
</feature>
<protein>
    <submittedName>
        <fullName evidence="2">Uncharacterized protein</fullName>
    </submittedName>
</protein>